<gene>
    <name evidence="2" type="ORF">BGZ65_004883</name>
</gene>
<feature type="compositionally biased region" description="Acidic residues" evidence="1">
    <location>
        <begin position="88"/>
        <end position="102"/>
    </location>
</feature>
<dbReference type="AlphaFoldDB" id="A0A9P6LSS8"/>
<evidence type="ECO:0000313" key="2">
    <source>
        <dbReference type="EMBL" id="KAF9931483.1"/>
    </source>
</evidence>
<comment type="caution">
    <text evidence="2">The sequence shown here is derived from an EMBL/GenBank/DDBJ whole genome shotgun (WGS) entry which is preliminary data.</text>
</comment>
<accession>A0A9P6LSS8</accession>
<feature type="compositionally biased region" description="Polar residues" evidence="1">
    <location>
        <begin position="1"/>
        <end position="25"/>
    </location>
</feature>
<protein>
    <submittedName>
        <fullName evidence="2">Uncharacterized protein</fullName>
    </submittedName>
</protein>
<sequence>MASTNPSVTSRGAYSSLNQCQNRIQGEQEHQPLTHGHVFPLQDKTSLTLDPMSDTESDIDHSQTSHDDFRVTFSDSHEAGTNIYERREDDEDDDDDDDDLDNLGDNSPLASSKRYYPRSGSIKNPSLPSSSSWSSRDWELNSYVPINITNGPKFARIVWKEGEEKQYLSVDCPHRPNCRYHLPSFTKDEFRDYPIASQGVDDLLTLGEEPYVFVLCPPGINQANIVFREFDRLKDLLLNAPSPHIDGTMEAPQPLLDDVVVILIDAISRASSLKK</sequence>
<proteinExistence type="predicted"/>
<feature type="compositionally biased region" description="Low complexity" evidence="1">
    <location>
        <begin position="119"/>
        <end position="135"/>
    </location>
</feature>
<organism evidence="2 3">
    <name type="scientific">Modicella reniformis</name>
    <dbReference type="NCBI Taxonomy" id="1440133"/>
    <lineage>
        <taxon>Eukaryota</taxon>
        <taxon>Fungi</taxon>
        <taxon>Fungi incertae sedis</taxon>
        <taxon>Mucoromycota</taxon>
        <taxon>Mortierellomycotina</taxon>
        <taxon>Mortierellomycetes</taxon>
        <taxon>Mortierellales</taxon>
        <taxon>Mortierellaceae</taxon>
        <taxon>Modicella</taxon>
    </lineage>
</organism>
<keyword evidence="3" id="KW-1185">Reference proteome</keyword>
<dbReference type="Proteomes" id="UP000749646">
    <property type="component" value="Unassembled WGS sequence"/>
</dbReference>
<feature type="region of interest" description="Disordered" evidence="1">
    <location>
        <begin position="1"/>
        <end position="135"/>
    </location>
</feature>
<reference evidence="2" key="1">
    <citation type="journal article" date="2020" name="Fungal Divers.">
        <title>Resolving the Mortierellaceae phylogeny through synthesis of multi-gene phylogenetics and phylogenomics.</title>
        <authorList>
            <person name="Vandepol N."/>
            <person name="Liber J."/>
            <person name="Desiro A."/>
            <person name="Na H."/>
            <person name="Kennedy M."/>
            <person name="Barry K."/>
            <person name="Grigoriev I.V."/>
            <person name="Miller A.N."/>
            <person name="O'Donnell K."/>
            <person name="Stajich J.E."/>
            <person name="Bonito G."/>
        </authorList>
    </citation>
    <scope>NUCLEOTIDE SEQUENCE</scope>
    <source>
        <strain evidence="2">MES-2147</strain>
    </source>
</reference>
<evidence type="ECO:0000313" key="3">
    <source>
        <dbReference type="Proteomes" id="UP000749646"/>
    </source>
</evidence>
<evidence type="ECO:0000256" key="1">
    <source>
        <dbReference type="SAM" id="MobiDB-lite"/>
    </source>
</evidence>
<name>A0A9P6LSS8_9FUNG</name>
<feature type="compositionally biased region" description="Basic and acidic residues" evidence="1">
    <location>
        <begin position="58"/>
        <end position="78"/>
    </location>
</feature>
<dbReference type="EMBL" id="JAAAHW010010056">
    <property type="protein sequence ID" value="KAF9931483.1"/>
    <property type="molecule type" value="Genomic_DNA"/>
</dbReference>